<keyword evidence="2" id="KW-1185">Reference proteome</keyword>
<gene>
    <name evidence="1" type="ORF">PG997_000671</name>
</gene>
<dbReference type="RefSeq" id="XP_066674759.1">
    <property type="nucleotide sequence ID" value="XM_066804986.1"/>
</dbReference>
<evidence type="ECO:0000313" key="1">
    <source>
        <dbReference type="EMBL" id="KAK8093986.1"/>
    </source>
</evidence>
<comment type="caution">
    <text evidence="1">The sequence shown here is derived from an EMBL/GenBank/DDBJ whole genome shotgun (WGS) entry which is preliminary data.</text>
</comment>
<sequence>MSLPMLKDIIPLAFGCGLRWQTEPYKSQDHDAWVYRSLLSSKYSKPLVKGLKAASQRTDGQGIPDLEKRTTSNFFAQIWNEAAQNVAHCKGMPPRAFFKACKEKYECASTVPNEAFYQFTMRAINARKIFEEFQPGWKRSGGTSMSNAIVNFIDAFSNEYDIRYGLEE</sequence>
<name>A0ABR1XBG2_9PEZI</name>
<evidence type="ECO:0000313" key="2">
    <source>
        <dbReference type="Proteomes" id="UP001433268"/>
    </source>
</evidence>
<dbReference type="Proteomes" id="UP001433268">
    <property type="component" value="Unassembled WGS sequence"/>
</dbReference>
<protein>
    <submittedName>
        <fullName evidence="1">Uncharacterized protein</fullName>
    </submittedName>
</protein>
<proteinExistence type="predicted"/>
<dbReference type="GeneID" id="92038046"/>
<accession>A0ABR1XBG2</accession>
<dbReference type="EMBL" id="JAQQWN010000002">
    <property type="protein sequence ID" value="KAK8093986.1"/>
    <property type="molecule type" value="Genomic_DNA"/>
</dbReference>
<organism evidence="1 2">
    <name type="scientific">Apiospora hydei</name>
    <dbReference type="NCBI Taxonomy" id="1337664"/>
    <lineage>
        <taxon>Eukaryota</taxon>
        <taxon>Fungi</taxon>
        <taxon>Dikarya</taxon>
        <taxon>Ascomycota</taxon>
        <taxon>Pezizomycotina</taxon>
        <taxon>Sordariomycetes</taxon>
        <taxon>Xylariomycetidae</taxon>
        <taxon>Amphisphaeriales</taxon>
        <taxon>Apiosporaceae</taxon>
        <taxon>Apiospora</taxon>
    </lineage>
</organism>
<reference evidence="1 2" key="1">
    <citation type="submission" date="2023-01" db="EMBL/GenBank/DDBJ databases">
        <title>Analysis of 21 Apiospora genomes using comparative genomics revels a genus with tremendous synthesis potential of carbohydrate active enzymes and secondary metabolites.</title>
        <authorList>
            <person name="Sorensen T."/>
        </authorList>
    </citation>
    <scope>NUCLEOTIDE SEQUENCE [LARGE SCALE GENOMIC DNA]</scope>
    <source>
        <strain evidence="1 2">CBS 114990</strain>
    </source>
</reference>